<dbReference type="Gene3D" id="3.40.50.720">
    <property type="entry name" value="NAD(P)-binding Rossmann-like Domain"/>
    <property type="match status" value="1"/>
</dbReference>
<evidence type="ECO:0000313" key="5">
    <source>
        <dbReference type="EMBL" id="KAF2302835.1"/>
    </source>
</evidence>
<dbReference type="Pfam" id="PF01370">
    <property type="entry name" value="Epimerase"/>
    <property type="match status" value="1"/>
</dbReference>
<dbReference type="CDD" id="cd05254">
    <property type="entry name" value="dTDP_HR_like_SDR_e"/>
    <property type="match status" value="1"/>
</dbReference>
<dbReference type="AlphaFoldDB" id="A0A6A6LQW1"/>
<dbReference type="GO" id="GO:0048270">
    <property type="term" value="F:methionine adenosyltransferase regulator activity"/>
    <property type="evidence" value="ECO:0007669"/>
    <property type="project" value="TreeGrafter"/>
</dbReference>
<evidence type="ECO:0000256" key="3">
    <source>
        <dbReference type="ARBA" id="ARBA00024331"/>
    </source>
</evidence>
<dbReference type="FunFam" id="3.40.50.720:FF:000236">
    <property type="entry name" value="Bifunctional dTDP-4-dehydrorhamnose 3,5-epimerase/dTDP-4-dehydrorhamnose reductase"/>
    <property type="match status" value="1"/>
</dbReference>
<evidence type="ECO:0000256" key="2">
    <source>
        <dbReference type="ARBA" id="ARBA00023235"/>
    </source>
</evidence>
<dbReference type="InterPro" id="IPR036291">
    <property type="entry name" value="NAD(P)-bd_dom_sf"/>
</dbReference>
<sequence length="340" mass="38799">MTMEWYTRNPTWWGDVSAALHPHPRVSLVVHSNADAWLLENGCVNNKSEKNSSSGLKFLIYGRTGWIGGLLGKLCTNEGIKFAYGTGRLQERRSIMEDIMKVRPTHVFNAAGVTGRPNVDWCESHKVETIRTNVVGTLTLADVCRENNLLMINFATGCIFEYDNEHPEGSGIGFKEEDKPNFTGSFYSKTKAMVEDLLKEYENVCTLRVRMPISSDLSNPRNFITKISRYNKVVNIPNSMTVLDELLPISIEMAKRNCRGIWNFTNPGVVSHNEILELYKKYIDPEFKWMNFNLEEQAKVIVAPRSNNELDATKLKKEFPDMLSIKDSIIKYVFEPNKKT</sequence>
<reference evidence="5 6" key="1">
    <citation type="journal article" date="2020" name="Mol. Plant">
        <title>The Chromosome-Based Rubber Tree Genome Provides New Insights into Spurge Genome Evolution and Rubber Biosynthesis.</title>
        <authorList>
            <person name="Liu J."/>
            <person name="Shi C."/>
            <person name="Shi C.C."/>
            <person name="Li W."/>
            <person name="Zhang Q.J."/>
            <person name="Zhang Y."/>
            <person name="Li K."/>
            <person name="Lu H.F."/>
            <person name="Shi C."/>
            <person name="Zhu S.T."/>
            <person name="Xiao Z.Y."/>
            <person name="Nan H."/>
            <person name="Yue Y."/>
            <person name="Zhu X.G."/>
            <person name="Wu Y."/>
            <person name="Hong X.N."/>
            <person name="Fan G.Y."/>
            <person name="Tong Y."/>
            <person name="Zhang D."/>
            <person name="Mao C.L."/>
            <person name="Liu Y.L."/>
            <person name="Hao S.J."/>
            <person name="Liu W.Q."/>
            <person name="Lv M.Q."/>
            <person name="Zhang H.B."/>
            <person name="Liu Y."/>
            <person name="Hu-Tang G.R."/>
            <person name="Wang J.P."/>
            <person name="Wang J.H."/>
            <person name="Sun Y.H."/>
            <person name="Ni S.B."/>
            <person name="Chen W.B."/>
            <person name="Zhang X.C."/>
            <person name="Jiao Y.N."/>
            <person name="Eichler E.E."/>
            <person name="Li G.H."/>
            <person name="Liu X."/>
            <person name="Gao L.Z."/>
        </authorList>
    </citation>
    <scope>NUCLEOTIDE SEQUENCE [LARGE SCALE GENOMIC DNA]</scope>
    <source>
        <strain evidence="6">cv. GT1</strain>
        <tissue evidence="5">Leaf</tissue>
    </source>
</reference>
<dbReference type="GO" id="GO:0016853">
    <property type="term" value="F:isomerase activity"/>
    <property type="evidence" value="ECO:0007669"/>
    <property type="project" value="UniProtKB-KW"/>
</dbReference>
<gene>
    <name evidence="5" type="ORF">GH714_008602</name>
</gene>
<dbReference type="InterPro" id="IPR005913">
    <property type="entry name" value="dTDP_dehydrorham_reduct"/>
</dbReference>
<keyword evidence="2" id="KW-0413">Isomerase</keyword>
<evidence type="ECO:0000256" key="1">
    <source>
        <dbReference type="ARBA" id="ARBA00023002"/>
    </source>
</evidence>
<dbReference type="PANTHER" id="PTHR10491:SF4">
    <property type="entry name" value="METHIONINE ADENOSYLTRANSFERASE 2 SUBUNIT BETA"/>
    <property type="match status" value="1"/>
</dbReference>
<feature type="domain" description="NAD-dependent epimerase/dehydratase" evidence="4">
    <location>
        <begin position="59"/>
        <end position="221"/>
    </location>
</feature>
<keyword evidence="1" id="KW-0560">Oxidoreductase</keyword>
<protein>
    <recommendedName>
        <fullName evidence="4">NAD-dependent epimerase/dehydratase domain-containing protein</fullName>
    </recommendedName>
</protein>
<comment type="caution">
    <text evidence="5">The sequence shown here is derived from an EMBL/GenBank/DDBJ whole genome shotgun (WGS) entry which is preliminary data.</text>
</comment>
<proteinExistence type="predicted"/>
<dbReference type="PANTHER" id="PTHR10491">
    <property type="entry name" value="DTDP-4-DEHYDRORHAMNOSE REDUCTASE"/>
    <property type="match status" value="1"/>
</dbReference>
<dbReference type="GO" id="GO:0006556">
    <property type="term" value="P:S-adenosylmethionine biosynthetic process"/>
    <property type="evidence" value="ECO:0007669"/>
    <property type="project" value="TreeGrafter"/>
</dbReference>
<dbReference type="InterPro" id="IPR001509">
    <property type="entry name" value="Epimerase_deHydtase"/>
</dbReference>
<comment type="pathway">
    <text evidence="3">Carbohydrate biosynthesis.</text>
</comment>
<dbReference type="GO" id="GO:0010253">
    <property type="term" value="P:UDP-rhamnose biosynthetic process"/>
    <property type="evidence" value="ECO:0007669"/>
    <property type="project" value="UniProtKB-ARBA"/>
</dbReference>
<accession>A0A6A6LQW1</accession>
<organism evidence="5 6">
    <name type="scientific">Hevea brasiliensis</name>
    <name type="common">Para rubber tree</name>
    <name type="synonym">Siphonia brasiliensis</name>
    <dbReference type="NCBI Taxonomy" id="3981"/>
    <lineage>
        <taxon>Eukaryota</taxon>
        <taxon>Viridiplantae</taxon>
        <taxon>Streptophyta</taxon>
        <taxon>Embryophyta</taxon>
        <taxon>Tracheophyta</taxon>
        <taxon>Spermatophyta</taxon>
        <taxon>Magnoliopsida</taxon>
        <taxon>eudicotyledons</taxon>
        <taxon>Gunneridae</taxon>
        <taxon>Pentapetalae</taxon>
        <taxon>rosids</taxon>
        <taxon>fabids</taxon>
        <taxon>Malpighiales</taxon>
        <taxon>Euphorbiaceae</taxon>
        <taxon>Crotonoideae</taxon>
        <taxon>Micrandreae</taxon>
        <taxon>Hevea</taxon>
    </lineage>
</organism>
<name>A0A6A6LQW1_HEVBR</name>
<keyword evidence="6" id="KW-1185">Reference proteome</keyword>
<evidence type="ECO:0000259" key="4">
    <source>
        <dbReference type="Pfam" id="PF01370"/>
    </source>
</evidence>
<dbReference type="GO" id="GO:0016491">
    <property type="term" value="F:oxidoreductase activity"/>
    <property type="evidence" value="ECO:0007669"/>
    <property type="project" value="UniProtKB-KW"/>
</dbReference>
<dbReference type="GO" id="GO:0048269">
    <property type="term" value="C:methionine adenosyltransferase complex"/>
    <property type="evidence" value="ECO:0007669"/>
    <property type="project" value="TreeGrafter"/>
</dbReference>
<dbReference type="EMBL" id="JAAGAX010000009">
    <property type="protein sequence ID" value="KAF2302835.1"/>
    <property type="molecule type" value="Genomic_DNA"/>
</dbReference>
<dbReference type="Proteomes" id="UP000467840">
    <property type="component" value="Chromosome 16"/>
</dbReference>
<evidence type="ECO:0000313" key="6">
    <source>
        <dbReference type="Proteomes" id="UP000467840"/>
    </source>
</evidence>
<dbReference type="SUPFAM" id="SSF51735">
    <property type="entry name" value="NAD(P)-binding Rossmann-fold domains"/>
    <property type="match status" value="1"/>
</dbReference>